<comment type="function">
    <text evidence="6">Mechanosensitive channel that participates in the regulation of osmotic pressure changes within the cell, opening in response to stretch forces in the membrane lipid bilayer, without the need for other proteins. Contributes to normal resistance to hypoosmotic shock. Forms an ion channel of 1.0 nanosiemens conductance with a slight preference for anions.</text>
</comment>
<sequence length="443" mass="46751">MGAPHVFAMARRLLLICLLTAWGPQLSAQEDAPASSPVAVEDAPADAPIAARLRAILSALDLDDIAVSVEAGVVTLSGSVADPAAIEQVAGIADRLDGVVAVRNELAATDELAQQLDPVLVRFRARFDQVLARLPLLALATAVFAAVVVLGFLLARAPLWNRLAPNAFIAGIYAQAVRVACVIAGVVIALDLLGATALLGTILGAAGIVGLAIGFAVRDTVENFVASIMLSLRQPFRPNDLVEIEGDVGQVIRLTSRATILLSLDGNHVRIPNSVVFKGRIVNYTRNPARRFVFDIGIDPEADLEATRLLAENTLKALPFVLSDPEALVWIENITEAGAVLRITGWINQDETGFPTARGDAIRLVKSAIEAAGVAIPDTTYRIRLEGTGSVPSAAPRSAKPSPPRAQQNALIVHPSEKKALTPIVAAERRDKSDLLSGDAPQE</sequence>
<keyword evidence="2" id="KW-1003">Cell membrane</keyword>
<keyword evidence="11" id="KW-1185">Reference proteome</keyword>
<evidence type="ECO:0000256" key="3">
    <source>
        <dbReference type="ARBA" id="ARBA00022692"/>
    </source>
</evidence>
<feature type="region of interest" description="Disordered" evidence="7">
    <location>
        <begin position="389"/>
        <end position="443"/>
    </location>
</feature>
<dbReference type="EMBL" id="FWFV01000009">
    <property type="protein sequence ID" value="SLN61185.1"/>
    <property type="molecule type" value="Genomic_DNA"/>
</dbReference>
<dbReference type="GO" id="GO:0008381">
    <property type="term" value="F:mechanosensitive monoatomic ion channel activity"/>
    <property type="evidence" value="ECO:0007669"/>
    <property type="project" value="InterPro"/>
</dbReference>
<dbReference type="Pfam" id="PF04972">
    <property type="entry name" value="BON"/>
    <property type="match status" value="1"/>
</dbReference>
<evidence type="ECO:0000313" key="11">
    <source>
        <dbReference type="Proteomes" id="UP000193870"/>
    </source>
</evidence>
<keyword evidence="6" id="KW-0997">Cell inner membrane</keyword>
<dbReference type="GO" id="GO:0005886">
    <property type="term" value="C:plasma membrane"/>
    <property type="evidence" value="ECO:0007669"/>
    <property type="project" value="UniProtKB-SubCell"/>
</dbReference>
<dbReference type="SUPFAM" id="SSF82689">
    <property type="entry name" value="Mechanosensitive channel protein MscS (YggB), C-terminal domain"/>
    <property type="match status" value="1"/>
</dbReference>
<comment type="subunit">
    <text evidence="6">Homoheptamer.</text>
</comment>
<dbReference type="Pfam" id="PF00924">
    <property type="entry name" value="MS_channel_2nd"/>
    <property type="match status" value="1"/>
</dbReference>
<evidence type="ECO:0000256" key="1">
    <source>
        <dbReference type="ARBA" id="ARBA00004651"/>
    </source>
</evidence>
<organism evidence="10 11">
    <name type="scientific">Palleronia marisminoris</name>
    <dbReference type="NCBI Taxonomy" id="315423"/>
    <lineage>
        <taxon>Bacteria</taxon>
        <taxon>Pseudomonadati</taxon>
        <taxon>Pseudomonadota</taxon>
        <taxon>Alphaproteobacteria</taxon>
        <taxon>Rhodobacterales</taxon>
        <taxon>Roseobacteraceae</taxon>
        <taxon>Palleronia</taxon>
    </lineage>
</organism>
<evidence type="ECO:0000256" key="4">
    <source>
        <dbReference type="ARBA" id="ARBA00022989"/>
    </source>
</evidence>
<feature type="compositionally biased region" description="Low complexity" evidence="7">
    <location>
        <begin position="390"/>
        <end position="400"/>
    </location>
</feature>
<keyword evidence="3 6" id="KW-0812">Transmembrane</keyword>
<dbReference type="InterPro" id="IPR011066">
    <property type="entry name" value="MscS_channel_C_sf"/>
</dbReference>
<keyword evidence="6" id="KW-0407">Ion channel</keyword>
<feature type="domain" description="BON" evidence="9">
    <location>
        <begin position="41"/>
        <end position="110"/>
    </location>
</feature>
<feature type="transmembrane region" description="Helical" evidence="6">
    <location>
        <begin position="167"/>
        <end position="190"/>
    </location>
</feature>
<evidence type="ECO:0000256" key="8">
    <source>
        <dbReference type="SAM" id="SignalP"/>
    </source>
</evidence>
<feature type="signal peptide" evidence="8">
    <location>
        <begin position="1"/>
        <end position="28"/>
    </location>
</feature>
<feature type="transmembrane region" description="Helical" evidence="6">
    <location>
        <begin position="196"/>
        <end position="217"/>
    </location>
</feature>
<comment type="subcellular location">
    <subcellularLocation>
        <location evidence="6">Cell inner membrane</location>
        <topology evidence="6">Multi-pass membrane protein</topology>
    </subcellularLocation>
    <subcellularLocation>
        <location evidence="1">Cell membrane</location>
        <topology evidence="1">Multi-pass membrane protein</topology>
    </subcellularLocation>
</comment>
<keyword evidence="5 6" id="KW-0472">Membrane</keyword>
<protein>
    <recommendedName>
        <fullName evidence="6">Small-conductance mechanosensitive channel</fullName>
    </recommendedName>
</protein>
<evidence type="ECO:0000313" key="10">
    <source>
        <dbReference type="EMBL" id="SLN61185.1"/>
    </source>
</evidence>
<dbReference type="Gene3D" id="2.30.30.60">
    <property type="match status" value="1"/>
</dbReference>
<dbReference type="PROSITE" id="PS50914">
    <property type="entry name" value="BON"/>
    <property type="match status" value="1"/>
</dbReference>
<feature type="transmembrane region" description="Helical" evidence="6">
    <location>
        <begin position="134"/>
        <end position="155"/>
    </location>
</feature>
<feature type="chain" id="PRO_5010995329" description="Small-conductance mechanosensitive channel" evidence="8">
    <location>
        <begin position="29"/>
        <end position="443"/>
    </location>
</feature>
<name>A0A1Y5TG83_9RHOB</name>
<dbReference type="SUPFAM" id="SSF50182">
    <property type="entry name" value="Sm-like ribonucleoproteins"/>
    <property type="match status" value="1"/>
</dbReference>
<dbReference type="InterPro" id="IPR007055">
    <property type="entry name" value="BON_dom"/>
</dbReference>
<evidence type="ECO:0000256" key="5">
    <source>
        <dbReference type="ARBA" id="ARBA00023136"/>
    </source>
</evidence>
<dbReference type="Gene3D" id="1.10.287.1260">
    <property type="match status" value="1"/>
</dbReference>
<comment type="caution">
    <text evidence="6">Lacks conserved residue(s) required for the propagation of feature annotation.</text>
</comment>
<dbReference type="Proteomes" id="UP000193870">
    <property type="component" value="Unassembled WGS sequence"/>
</dbReference>
<dbReference type="AlphaFoldDB" id="A0A1Y5TG83"/>
<evidence type="ECO:0000256" key="6">
    <source>
        <dbReference type="RuleBase" id="RU369025"/>
    </source>
</evidence>
<dbReference type="InterPro" id="IPR023408">
    <property type="entry name" value="MscS_beta-dom_sf"/>
</dbReference>
<evidence type="ECO:0000256" key="2">
    <source>
        <dbReference type="ARBA" id="ARBA00022475"/>
    </source>
</evidence>
<evidence type="ECO:0000259" key="9">
    <source>
        <dbReference type="PROSITE" id="PS50914"/>
    </source>
</evidence>
<dbReference type="InterPro" id="IPR006685">
    <property type="entry name" value="MscS_channel_2nd"/>
</dbReference>
<proteinExistence type="inferred from homology"/>
<dbReference type="InterPro" id="IPR045275">
    <property type="entry name" value="MscS_archaea/bacteria_type"/>
</dbReference>
<reference evidence="10 11" key="1">
    <citation type="submission" date="2017-03" db="EMBL/GenBank/DDBJ databases">
        <authorList>
            <person name="Afonso C.L."/>
            <person name="Miller P.J."/>
            <person name="Scott M.A."/>
            <person name="Spackman E."/>
            <person name="Goraichik I."/>
            <person name="Dimitrov K.M."/>
            <person name="Suarez D.L."/>
            <person name="Swayne D.E."/>
        </authorList>
    </citation>
    <scope>NUCLEOTIDE SEQUENCE [LARGE SCALE GENOMIC DNA]</scope>
    <source>
        <strain evidence="10 11">CECT 7066</strain>
    </source>
</reference>
<gene>
    <name evidence="10" type="primary">mscS_2</name>
    <name evidence="10" type="ORF">PAM7066_03045</name>
</gene>
<comment type="similarity">
    <text evidence="6">Belongs to the MscS (TC 1.A.23) family.</text>
</comment>
<dbReference type="PANTHER" id="PTHR30221:SF1">
    <property type="entry name" value="SMALL-CONDUCTANCE MECHANOSENSITIVE CHANNEL"/>
    <property type="match status" value="1"/>
</dbReference>
<dbReference type="STRING" id="315423.SAMN04488020_11033"/>
<keyword evidence="4 6" id="KW-1133">Transmembrane helix</keyword>
<dbReference type="PANTHER" id="PTHR30221">
    <property type="entry name" value="SMALL-CONDUCTANCE MECHANOSENSITIVE CHANNEL"/>
    <property type="match status" value="1"/>
</dbReference>
<evidence type="ECO:0000256" key="7">
    <source>
        <dbReference type="SAM" id="MobiDB-lite"/>
    </source>
</evidence>
<dbReference type="InterPro" id="IPR010920">
    <property type="entry name" value="LSM_dom_sf"/>
</dbReference>
<accession>A0A1Y5TG83</accession>
<keyword evidence="6" id="KW-0813">Transport</keyword>
<keyword evidence="6" id="KW-0406">Ion transport</keyword>
<dbReference type="Gene3D" id="3.30.70.100">
    <property type="match status" value="1"/>
</dbReference>
<keyword evidence="8" id="KW-0732">Signal</keyword>
<dbReference type="Gene3D" id="3.30.1340.30">
    <property type="match status" value="1"/>
</dbReference>